<keyword evidence="3" id="KW-1185">Reference proteome</keyword>
<dbReference type="InterPro" id="IPR050266">
    <property type="entry name" value="AB_hydrolase_sf"/>
</dbReference>
<dbReference type="PANTHER" id="PTHR43798:SF27">
    <property type="entry name" value="HYDROLASE ALPHA_BETA HYDROLASE FOLD FAMILY"/>
    <property type="match status" value="1"/>
</dbReference>
<dbReference type="Pfam" id="PF00561">
    <property type="entry name" value="Abhydrolase_1"/>
    <property type="match status" value="1"/>
</dbReference>
<reference evidence="3" key="1">
    <citation type="journal article" date="2019" name="Int. J. Syst. Evol. Microbiol.">
        <title>The Global Catalogue of Microorganisms (GCM) 10K type strain sequencing project: providing services to taxonomists for standard genome sequencing and annotation.</title>
        <authorList>
            <consortium name="The Broad Institute Genomics Platform"/>
            <consortium name="The Broad Institute Genome Sequencing Center for Infectious Disease"/>
            <person name="Wu L."/>
            <person name="Ma J."/>
        </authorList>
    </citation>
    <scope>NUCLEOTIDE SEQUENCE [LARGE SCALE GENOMIC DNA]</scope>
    <source>
        <strain evidence="3">CGMCC 4.7177</strain>
    </source>
</reference>
<gene>
    <name evidence="2" type="ORF">ACFPIH_16490</name>
</gene>
<sequence>MPTFRAPVSVFGAPDGTRLAYRELGAGAPLVCVPGGPMDSDYLGDLGGLSAHRRLILPDLRGTGRSERPEDPSSYRCDRLVDDVEALRIHLGLSAIDLLGHSAGANIVTQYAARHPARVTSLALVTPGTRAVGIEITGETRRELALRRRDEPWFPEAYAALEAITEGVGGDWEAVAPFFHGRWDATARRHHESARPADEQAVALFGAEGAFTPAATRAALGAVKAPVLLLAGELDLNSPPRSVGEFAELFPHAAFVVQPGAGHYPWLDDAERFVAEISAFLDRGDGSAAQRDEAVGR</sequence>
<keyword evidence="2" id="KW-0378">Hydrolase</keyword>
<protein>
    <submittedName>
        <fullName evidence="2">Alpha/beta fold hydrolase</fullName>
    </submittedName>
</protein>
<proteinExistence type="predicted"/>
<dbReference type="GO" id="GO:0016787">
    <property type="term" value="F:hydrolase activity"/>
    <property type="evidence" value="ECO:0007669"/>
    <property type="project" value="UniProtKB-KW"/>
</dbReference>
<dbReference type="RefSeq" id="WP_381172254.1">
    <property type="nucleotide sequence ID" value="NZ_JBHSFK010000009.1"/>
</dbReference>
<dbReference type="InterPro" id="IPR029058">
    <property type="entry name" value="AB_hydrolase_fold"/>
</dbReference>
<dbReference type="PRINTS" id="PR00111">
    <property type="entry name" value="ABHYDROLASE"/>
</dbReference>
<dbReference type="SUPFAM" id="SSF53474">
    <property type="entry name" value="alpha/beta-Hydrolases"/>
    <property type="match status" value="1"/>
</dbReference>
<dbReference type="InterPro" id="IPR000073">
    <property type="entry name" value="AB_hydrolase_1"/>
</dbReference>
<name>A0ABV9AQW1_9ACTN</name>
<evidence type="ECO:0000313" key="3">
    <source>
        <dbReference type="Proteomes" id="UP001595839"/>
    </source>
</evidence>
<feature type="domain" description="AB hydrolase-1" evidence="1">
    <location>
        <begin position="29"/>
        <end position="269"/>
    </location>
</feature>
<accession>A0ABV9AQW1</accession>
<dbReference type="EMBL" id="JBHSFK010000009">
    <property type="protein sequence ID" value="MFC4501111.1"/>
    <property type="molecule type" value="Genomic_DNA"/>
</dbReference>
<dbReference type="Gene3D" id="3.40.50.1820">
    <property type="entry name" value="alpha/beta hydrolase"/>
    <property type="match status" value="1"/>
</dbReference>
<evidence type="ECO:0000313" key="2">
    <source>
        <dbReference type="EMBL" id="MFC4501111.1"/>
    </source>
</evidence>
<comment type="caution">
    <text evidence="2">The sequence shown here is derived from an EMBL/GenBank/DDBJ whole genome shotgun (WGS) entry which is preliminary data.</text>
</comment>
<evidence type="ECO:0000259" key="1">
    <source>
        <dbReference type="Pfam" id="PF00561"/>
    </source>
</evidence>
<dbReference type="Proteomes" id="UP001595839">
    <property type="component" value="Unassembled WGS sequence"/>
</dbReference>
<organism evidence="2 3">
    <name type="scientific">Streptomyces vulcanius</name>
    <dbReference type="NCBI Taxonomy" id="1441876"/>
    <lineage>
        <taxon>Bacteria</taxon>
        <taxon>Bacillati</taxon>
        <taxon>Actinomycetota</taxon>
        <taxon>Actinomycetes</taxon>
        <taxon>Kitasatosporales</taxon>
        <taxon>Streptomycetaceae</taxon>
        <taxon>Streptomyces</taxon>
    </lineage>
</organism>
<dbReference type="PANTHER" id="PTHR43798">
    <property type="entry name" value="MONOACYLGLYCEROL LIPASE"/>
    <property type="match status" value="1"/>
</dbReference>